<keyword evidence="4" id="KW-1185">Reference proteome</keyword>
<dbReference type="SMART" id="SM00487">
    <property type="entry name" value="DEXDc"/>
    <property type="match status" value="1"/>
</dbReference>
<dbReference type="OrthoDB" id="9760715at2"/>
<keyword evidence="3" id="KW-0547">Nucleotide-binding</keyword>
<geneLocation type="plasmid" evidence="3 4">
    <name>pTHECO01</name>
</geneLocation>
<organism evidence="3 4">
    <name type="scientific">Thermobacillus composti (strain DSM 18247 / JCM 13945 / KWC4)</name>
    <dbReference type="NCBI Taxonomy" id="717605"/>
    <lineage>
        <taxon>Bacteria</taxon>
        <taxon>Bacillati</taxon>
        <taxon>Bacillota</taxon>
        <taxon>Bacilli</taxon>
        <taxon>Bacillales</taxon>
        <taxon>Paenibacillaceae</taxon>
        <taxon>Thermobacillus</taxon>
    </lineage>
</organism>
<dbReference type="GO" id="GO:0005524">
    <property type="term" value="F:ATP binding"/>
    <property type="evidence" value="ECO:0007669"/>
    <property type="project" value="InterPro"/>
</dbReference>
<evidence type="ECO:0000313" key="3">
    <source>
        <dbReference type="EMBL" id="AGA60079.1"/>
    </source>
</evidence>
<reference evidence="4" key="1">
    <citation type="submission" date="2012-01" db="EMBL/GenBank/DDBJ databases">
        <title>Complete sequence of plasmid of Thermobacillus composti KWC4.</title>
        <authorList>
            <person name="Lucas S."/>
            <person name="Han J."/>
            <person name="Lapidus A."/>
            <person name="Cheng J.-F."/>
            <person name="Goodwin L."/>
            <person name="Pitluck S."/>
            <person name="Peters L."/>
            <person name="Ovchinnikova G."/>
            <person name="Teshima H."/>
            <person name="Detter J.C."/>
            <person name="Han C."/>
            <person name="Tapia R."/>
            <person name="Land M."/>
            <person name="Hauser L."/>
            <person name="Kyrpides N."/>
            <person name="Ivanova N."/>
            <person name="Pagani I."/>
            <person name="Anderson I."/>
            <person name="Woyke T."/>
        </authorList>
    </citation>
    <scope>NUCLEOTIDE SEQUENCE [LARGE SCALE GENOMIC DNA]</scope>
    <source>
        <strain evidence="4">DSM 18247 / JCM 13945 / KWC4</strain>
        <plasmid evidence="4">Plasmid pTHECO01</plasmid>
    </source>
</reference>
<dbReference type="InterPro" id="IPR001650">
    <property type="entry name" value="Helicase_C-like"/>
</dbReference>
<dbReference type="Gene3D" id="3.40.50.300">
    <property type="entry name" value="P-loop containing nucleotide triphosphate hydrolases"/>
    <property type="match status" value="1"/>
</dbReference>
<sequence length="589" mass="67379">MSVGTAPHLQAPAYLQRPVFSGHYYGKLLYEARTDSWIIRGEPCVVMMAKKLFPGSSGRHAGEARFKRNKRTNGDLNWLMLRYPLQIENPDVWESDYSETIEHVMKRQRIAASPYKSEPHPVIFKGQLGDFQKEGLAFLQHNAPTLLADEMGLGKTVQALAWISTINRFPGIIVCTKNIVRQWAREIRKFIEPVAAVEGQLSLFPELDMVHIINGLSPYQLPPAQFYIIHYGLLRGWKRVLPEYNFQFLVFDEIQELRHRGTEKYSAASLLAESVQNRIGMSGTPVYGRGGEIWNVMNIIEMNCLGDWDYFTREWCEGYGTDVVRDPEQLGEYLRREGLMLRRTKQQVLDELPPKRRIVHEIDYDESLFQKSISLALNLLQEFDSTDDYLKRGRLKQRIGEETRQATGIAKAPFVASFVRMLLEAGETVVLYGWHHAVYDIWMEELKDFNPVRITGTETDNQKEESKKKFMNGETRLLIISIRAAAGLDGLQHNAHINVFGELDWSPGVCSQAEDRLHRMGQRDSVLSYYLVSGAGSDEAMLDALGFKTAQFVGIMGDKVETEEDRAEAQKEAGKHLEKVIEKLRTMKK</sequence>
<dbReference type="CDD" id="cd18793">
    <property type="entry name" value="SF2_C_SNF"/>
    <property type="match status" value="1"/>
</dbReference>
<dbReference type="GO" id="GO:0004386">
    <property type="term" value="F:helicase activity"/>
    <property type="evidence" value="ECO:0007669"/>
    <property type="project" value="UniProtKB-KW"/>
</dbReference>
<dbReference type="InterPro" id="IPR038718">
    <property type="entry name" value="SNF2-like_sf"/>
</dbReference>
<gene>
    <name evidence="3" type="ordered locus">Theco_4080</name>
</gene>
<dbReference type="AlphaFoldDB" id="L0EK59"/>
<dbReference type="KEGG" id="tco:Theco_4080"/>
<keyword evidence="3" id="KW-0067">ATP-binding</keyword>
<dbReference type="Pfam" id="PF00271">
    <property type="entry name" value="Helicase_C"/>
    <property type="match status" value="1"/>
</dbReference>
<keyword evidence="3" id="KW-0347">Helicase</keyword>
<dbReference type="PANTHER" id="PTHR45766">
    <property type="entry name" value="DNA ANNEALING HELICASE AND ENDONUCLEASE ZRANB3 FAMILY MEMBER"/>
    <property type="match status" value="1"/>
</dbReference>
<dbReference type="RefSeq" id="WP_015256791.1">
    <property type="nucleotide sequence ID" value="NC_019898.1"/>
</dbReference>
<dbReference type="InterPro" id="IPR049730">
    <property type="entry name" value="SNF2/RAD54-like_C"/>
</dbReference>
<dbReference type="GO" id="GO:0031297">
    <property type="term" value="P:replication fork processing"/>
    <property type="evidence" value="ECO:0007669"/>
    <property type="project" value="TreeGrafter"/>
</dbReference>
<dbReference type="GO" id="GO:0006281">
    <property type="term" value="P:DNA repair"/>
    <property type="evidence" value="ECO:0007669"/>
    <property type="project" value="TreeGrafter"/>
</dbReference>
<dbReference type="InterPro" id="IPR027417">
    <property type="entry name" value="P-loop_NTPase"/>
</dbReference>
<dbReference type="PROSITE" id="PS51192">
    <property type="entry name" value="HELICASE_ATP_BIND_1"/>
    <property type="match status" value="1"/>
</dbReference>
<dbReference type="InterPro" id="IPR014001">
    <property type="entry name" value="Helicase_ATP-bd"/>
</dbReference>
<dbReference type="EMBL" id="CP003256">
    <property type="protein sequence ID" value="AGA60079.1"/>
    <property type="molecule type" value="Genomic_DNA"/>
</dbReference>
<dbReference type="Proteomes" id="UP000010795">
    <property type="component" value="Plasmid pTHECO01"/>
</dbReference>
<keyword evidence="1" id="KW-0378">Hydrolase</keyword>
<dbReference type="Pfam" id="PF00176">
    <property type="entry name" value="SNF2-rel_dom"/>
    <property type="match status" value="1"/>
</dbReference>
<feature type="domain" description="Helicase ATP-binding" evidence="2">
    <location>
        <begin position="136"/>
        <end position="303"/>
    </location>
</feature>
<evidence type="ECO:0000313" key="4">
    <source>
        <dbReference type="Proteomes" id="UP000010795"/>
    </source>
</evidence>
<evidence type="ECO:0000259" key="2">
    <source>
        <dbReference type="PROSITE" id="PS51192"/>
    </source>
</evidence>
<dbReference type="Gene3D" id="3.40.50.10810">
    <property type="entry name" value="Tandem AAA-ATPase domain"/>
    <property type="match status" value="1"/>
</dbReference>
<protein>
    <submittedName>
        <fullName evidence="3">DNA/RNA helicase, superfamily II, SNF2 family</fullName>
    </submittedName>
</protein>
<accession>L0EK59</accession>
<dbReference type="InterPro" id="IPR000330">
    <property type="entry name" value="SNF2_N"/>
</dbReference>
<dbReference type="PANTHER" id="PTHR45766:SF6">
    <property type="entry name" value="SWI_SNF-RELATED MATRIX-ASSOCIATED ACTIN-DEPENDENT REGULATOR OF CHROMATIN SUBFAMILY A-LIKE PROTEIN 1"/>
    <property type="match status" value="1"/>
</dbReference>
<dbReference type="GO" id="GO:0016787">
    <property type="term" value="F:hydrolase activity"/>
    <property type="evidence" value="ECO:0007669"/>
    <property type="project" value="UniProtKB-KW"/>
</dbReference>
<dbReference type="SUPFAM" id="SSF52540">
    <property type="entry name" value="P-loop containing nucleoside triphosphate hydrolases"/>
    <property type="match status" value="2"/>
</dbReference>
<evidence type="ECO:0000256" key="1">
    <source>
        <dbReference type="ARBA" id="ARBA00022801"/>
    </source>
</evidence>
<name>L0EK59_THECK</name>
<proteinExistence type="predicted"/>
<keyword evidence="3" id="KW-0614">Plasmid</keyword>
<dbReference type="HOGENOM" id="CLU_000315_33_4_9"/>
<dbReference type="eggNOG" id="COG0553">
    <property type="taxonomic scope" value="Bacteria"/>
</dbReference>